<evidence type="ECO:0000256" key="1">
    <source>
        <dbReference type="SAM" id="MobiDB-lite"/>
    </source>
</evidence>
<feature type="compositionally biased region" description="Low complexity" evidence="1">
    <location>
        <begin position="47"/>
        <end position="64"/>
    </location>
</feature>
<keyword evidence="3" id="KW-1185">Reference proteome</keyword>
<dbReference type="Proteomes" id="UP001500466">
    <property type="component" value="Unassembled WGS sequence"/>
</dbReference>
<proteinExistence type="predicted"/>
<dbReference type="PROSITE" id="PS51257">
    <property type="entry name" value="PROKAR_LIPOPROTEIN"/>
    <property type="match status" value="1"/>
</dbReference>
<gene>
    <name evidence="2" type="ORF">GCM10023205_23960</name>
</gene>
<evidence type="ECO:0000313" key="2">
    <source>
        <dbReference type="EMBL" id="GAA4960032.1"/>
    </source>
</evidence>
<reference evidence="3" key="1">
    <citation type="journal article" date="2019" name="Int. J. Syst. Evol. Microbiol.">
        <title>The Global Catalogue of Microorganisms (GCM) 10K type strain sequencing project: providing services to taxonomists for standard genome sequencing and annotation.</title>
        <authorList>
            <consortium name="The Broad Institute Genomics Platform"/>
            <consortium name="The Broad Institute Genome Sequencing Center for Infectious Disease"/>
            <person name="Wu L."/>
            <person name="Ma J."/>
        </authorList>
    </citation>
    <scope>NUCLEOTIDE SEQUENCE [LARGE SCALE GENOMIC DNA]</scope>
    <source>
        <strain evidence="3">JCM 17986</strain>
    </source>
</reference>
<name>A0ABP9H1Y2_9ACTN</name>
<organism evidence="2 3">
    <name type="scientific">Yinghuangia aomiensis</name>
    <dbReference type="NCBI Taxonomy" id="676205"/>
    <lineage>
        <taxon>Bacteria</taxon>
        <taxon>Bacillati</taxon>
        <taxon>Actinomycetota</taxon>
        <taxon>Actinomycetes</taxon>
        <taxon>Kitasatosporales</taxon>
        <taxon>Streptomycetaceae</taxon>
        <taxon>Yinghuangia</taxon>
    </lineage>
</organism>
<accession>A0ABP9H1Y2</accession>
<dbReference type="EMBL" id="BAABHS010000007">
    <property type="protein sequence ID" value="GAA4960032.1"/>
    <property type="molecule type" value="Genomic_DNA"/>
</dbReference>
<protein>
    <recommendedName>
        <fullName evidence="4">PknH-like extracellular domain-containing protein</fullName>
    </recommendedName>
</protein>
<evidence type="ECO:0008006" key="4">
    <source>
        <dbReference type="Google" id="ProtNLM"/>
    </source>
</evidence>
<sequence>MRSGGKRKAVGVGASVLAAVVVTGCGSGGGNAGGGSVFGPDDKGSGSASPSAEPDDSSPAPKDPYLSQAELEDAILTAADLGPGWTRMPVQTSAGTGKAQPTAADAALRANCPPYREQNNASSSPAARYLSASFTAPKNADVPYLEYELTITVRQRSAADLAKAVEYGRRSGVECKNMPVAEPGNPYTLDYSALKNLPPYGDEAAGLYETAQNATGLNATSWVLVRFGNTLVEISGSPNAVEAFMSPAVLKVKRALDAKN</sequence>
<evidence type="ECO:0000313" key="3">
    <source>
        <dbReference type="Proteomes" id="UP001500466"/>
    </source>
</evidence>
<comment type="caution">
    <text evidence="2">The sequence shown here is derived from an EMBL/GenBank/DDBJ whole genome shotgun (WGS) entry which is preliminary data.</text>
</comment>
<feature type="compositionally biased region" description="Gly residues" evidence="1">
    <location>
        <begin position="27"/>
        <end position="37"/>
    </location>
</feature>
<feature type="region of interest" description="Disordered" evidence="1">
    <location>
        <begin position="27"/>
        <end position="65"/>
    </location>
</feature>